<protein>
    <submittedName>
        <fullName evidence="1">Uncharacterized protein</fullName>
    </submittedName>
</protein>
<organism evidence="1 2">
    <name type="scientific">Paenibacillus ferrarius</name>
    <dbReference type="NCBI Taxonomy" id="1469647"/>
    <lineage>
        <taxon>Bacteria</taxon>
        <taxon>Bacillati</taxon>
        <taxon>Bacillota</taxon>
        <taxon>Bacilli</taxon>
        <taxon>Bacillales</taxon>
        <taxon>Paenibacillaceae</taxon>
        <taxon>Paenibacillus</taxon>
    </lineage>
</organism>
<name>A0A1V4HSA7_9BACL</name>
<dbReference type="EMBL" id="MBTG01000001">
    <property type="protein sequence ID" value="OPH61824.1"/>
    <property type="molecule type" value="Genomic_DNA"/>
</dbReference>
<sequence>MKKRIRKKFHKIYLGDIVYEISVSSLCRKELFEGNKLTVSPNNLYDLSNYIKLRTKRYGLRYHVSIVRHSETVGWEDWGDDQVYFKFESAEFPYIKSFSANNPKVI</sequence>
<evidence type="ECO:0000313" key="1">
    <source>
        <dbReference type="EMBL" id="OPH61824.1"/>
    </source>
</evidence>
<dbReference type="Proteomes" id="UP000190626">
    <property type="component" value="Unassembled WGS sequence"/>
</dbReference>
<gene>
    <name evidence="1" type="ORF">BC351_00870</name>
</gene>
<comment type="caution">
    <text evidence="1">The sequence shown here is derived from an EMBL/GenBank/DDBJ whole genome shotgun (WGS) entry which is preliminary data.</text>
</comment>
<proteinExistence type="predicted"/>
<keyword evidence="2" id="KW-1185">Reference proteome</keyword>
<reference evidence="2" key="1">
    <citation type="submission" date="2016-07" db="EMBL/GenBank/DDBJ databases">
        <authorList>
            <person name="Florea S."/>
            <person name="Webb J.S."/>
            <person name="Jaromczyk J."/>
            <person name="Schardl C.L."/>
        </authorList>
    </citation>
    <scope>NUCLEOTIDE SEQUENCE [LARGE SCALE GENOMIC DNA]</scope>
    <source>
        <strain evidence="2">CY1</strain>
    </source>
</reference>
<dbReference type="AlphaFoldDB" id="A0A1V4HSA7"/>
<evidence type="ECO:0000313" key="2">
    <source>
        <dbReference type="Proteomes" id="UP000190626"/>
    </source>
</evidence>
<dbReference type="STRING" id="1469647.BC351_00870"/>
<accession>A0A1V4HSA7</accession>